<gene>
    <name evidence="3" type="ORF">MFLO_01905</name>
</gene>
<dbReference type="InterPro" id="IPR006015">
    <property type="entry name" value="Universal_stress_UspA"/>
</dbReference>
<dbReference type="CDD" id="cd00293">
    <property type="entry name" value="USP-like"/>
    <property type="match status" value="1"/>
</dbReference>
<feature type="domain" description="UspA" evidence="2">
    <location>
        <begin position="4"/>
        <end position="143"/>
    </location>
</feature>
<dbReference type="EMBL" id="AODF01000001">
    <property type="protein sequence ID" value="EUJ33933.1"/>
    <property type="molecule type" value="Genomic_DNA"/>
</dbReference>
<evidence type="ECO:0000259" key="2">
    <source>
        <dbReference type="Pfam" id="PF00582"/>
    </source>
</evidence>
<comment type="similarity">
    <text evidence="1">Belongs to the universal stress protein A family.</text>
</comment>
<name>A0ABN0RJ61_9LIST</name>
<sequence>MTNYTRILVGVDGSNEAEAAFRRGVKMAVSSGAVLGIAFIADIRRLAPLLDYERTFINKAKDYGEELVGIYKNEAEKAGVKLIETYVNFGTPKSTFVKKILKNFQADLVLVGKSGLSATDQLLLGSVTEYVAKNSPCDVIVVHGQAWDEKKEV</sequence>
<dbReference type="InterPro" id="IPR014729">
    <property type="entry name" value="Rossmann-like_a/b/a_fold"/>
</dbReference>
<evidence type="ECO:0000313" key="4">
    <source>
        <dbReference type="Proteomes" id="UP000019249"/>
    </source>
</evidence>
<evidence type="ECO:0000256" key="1">
    <source>
        <dbReference type="ARBA" id="ARBA00008791"/>
    </source>
</evidence>
<evidence type="ECO:0000313" key="3">
    <source>
        <dbReference type="EMBL" id="EUJ33933.1"/>
    </source>
</evidence>
<comment type="caution">
    <text evidence="3">The sequence shown here is derived from an EMBL/GenBank/DDBJ whole genome shotgun (WGS) entry which is preliminary data.</text>
</comment>
<protein>
    <recommendedName>
        <fullName evidence="2">UspA domain-containing protein</fullName>
    </recommendedName>
</protein>
<dbReference type="PANTHER" id="PTHR46268">
    <property type="entry name" value="STRESS RESPONSE PROTEIN NHAX"/>
    <property type="match status" value="1"/>
</dbReference>
<dbReference type="RefSeq" id="WP_036095924.1">
    <property type="nucleotide sequence ID" value="NZ_AODF01000001.1"/>
</dbReference>
<reference evidence="3 4" key="1">
    <citation type="journal article" date="2014" name="Int. J. Syst. Evol. Microbiol.">
        <title>Listeria floridensis sp. nov., Listeria aquatica sp. nov., Listeria cornellensis sp. nov., Listeria riparia sp. nov. and Listeria grandensis sp. nov., from agricultural and natural environments.</title>
        <authorList>
            <person name="den Bakker H.C."/>
            <person name="Warchocki S."/>
            <person name="Wright E.M."/>
            <person name="Allred A.F."/>
            <person name="Ahlstrom C."/>
            <person name="Manuel C.S."/>
            <person name="Stasiewicz M.J."/>
            <person name="Burrell A."/>
            <person name="Roof S."/>
            <person name="Strawn L."/>
            <person name="Fortes E.D."/>
            <person name="Nightingale K.K."/>
            <person name="Kephart D."/>
            <person name="Wiedmann M."/>
        </authorList>
    </citation>
    <scope>NUCLEOTIDE SEQUENCE [LARGE SCALE GENOMIC DNA]</scope>
    <source>
        <strain evidence="3 4">FSL S10-1187</strain>
    </source>
</reference>
<dbReference type="PANTHER" id="PTHR46268:SF6">
    <property type="entry name" value="UNIVERSAL STRESS PROTEIN UP12"/>
    <property type="match status" value="1"/>
</dbReference>
<dbReference type="PRINTS" id="PR01438">
    <property type="entry name" value="UNVRSLSTRESS"/>
</dbReference>
<organism evidence="3 4">
    <name type="scientific">Listeria floridensis FSL S10-1187</name>
    <dbReference type="NCBI Taxonomy" id="1265817"/>
    <lineage>
        <taxon>Bacteria</taxon>
        <taxon>Bacillati</taxon>
        <taxon>Bacillota</taxon>
        <taxon>Bacilli</taxon>
        <taxon>Bacillales</taxon>
        <taxon>Listeriaceae</taxon>
        <taxon>Listeria</taxon>
    </lineage>
</organism>
<dbReference type="Proteomes" id="UP000019249">
    <property type="component" value="Unassembled WGS sequence"/>
</dbReference>
<accession>A0ABN0RJ61</accession>
<dbReference type="InterPro" id="IPR006016">
    <property type="entry name" value="UspA"/>
</dbReference>
<keyword evidence="4" id="KW-1185">Reference proteome</keyword>
<dbReference type="Gene3D" id="3.40.50.620">
    <property type="entry name" value="HUPs"/>
    <property type="match status" value="1"/>
</dbReference>
<proteinExistence type="inferred from homology"/>
<dbReference type="Pfam" id="PF00582">
    <property type="entry name" value="Usp"/>
    <property type="match status" value="1"/>
</dbReference>
<dbReference type="SUPFAM" id="SSF52402">
    <property type="entry name" value="Adenine nucleotide alpha hydrolases-like"/>
    <property type="match status" value="1"/>
</dbReference>